<reference evidence="13" key="1">
    <citation type="submission" date="2016-10" db="EMBL/GenBank/DDBJ databases">
        <authorList>
            <person name="Jeantristanb JTB J.-T."/>
            <person name="Ricardo R."/>
        </authorList>
    </citation>
    <scope>NUCLEOTIDE SEQUENCE [LARGE SCALE GENOMIC DNA]</scope>
</reference>
<dbReference type="InterPro" id="IPR013083">
    <property type="entry name" value="Znf_RING/FYVE/PHD"/>
</dbReference>
<dbReference type="STRING" id="289078.A0A2X0L6S9"/>
<evidence type="ECO:0000256" key="9">
    <source>
        <dbReference type="SAM" id="MobiDB-lite"/>
    </source>
</evidence>
<evidence type="ECO:0000256" key="7">
    <source>
        <dbReference type="ARBA" id="ARBA00022833"/>
    </source>
</evidence>
<evidence type="ECO:0000256" key="8">
    <source>
        <dbReference type="PROSITE-ProRule" id="PRU00452"/>
    </source>
</evidence>
<dbReference type="AlphaFoldDB" id="A0A2X0L6S9"/>
<dbReference type="PROSITE" id="PS51044">
    <property type="entry name" value="ZF_SP_RING"/>
    <property type="match status" value="1"/>
</dbReference>
<dbReference type="PANTHER" id="PTHR10782">
    <property type="entry name" value="ZINC FINGER MIZ DOMAIN-CONTAINING PROTEIN"/>
    <property type="match status" value="1"/>
</dbReference>
<keyword evidence="5 8" id="KW-0863">Zinc-finger</keyword>
<keyword evidence="7" id="KW-0862">Zinc</keyword>
<dbReference type="Proteomes" id="UP000249723">
    <property type="component" value="Unassembled WGS sequence"/>
</dbReference>
<gene>
    <name evidence="12" type="ORF">BZ3500_MVSOF-1268-A1-R1_CHR1-2G01446</name>
</gene>
<keyword evidence="3" id="KW-0808">Transferase</keyword>
<dbReference type="PROSITE" id="PS51466">
    <property type="entry name" value="PINIT"/>
    <property type="match status" value="1"/>
</dbReference>
<keyword evidence="13" id="KW-1185">Reference proteome</keyword>
<dbReference type="GO" id="GO:0016925">
    <property type="term" value="P:protein sumoylation"/>
    <property type="evidence" value="ECO:0007669"/>
    <property type="project" value="UniProtKB-UniPathway"/>
</dbReference>
<evidence type="ECO:0000256" key="3">
    <source>
        <dbReference type="ARBA" id="ARBA00022679"/>
    </source>
</evidence>
<dbReference type="GO" id="GO:0000785">
    <property type="term" value="C:chromatin"/>
    <property type="evidence" value="ECO:0007669"/>
    <property type="project" value="TreeGrafter"/>
</dbReference>
<proteinExistence type="inferred from homology"/>
<dbReference type="GO" id="GO:0061665">
    <property type="term" value="F:SUMO ligase activity"/>
    <property type="evidence" value="ECO:0007669"/>
    <property type="project" value="TreeGrafter"/>
</dbReference>
<sequence>MMSAGSYETGPIACPLFINPRTASLLHRLGRHGFSGSPTTDITQDVIQDLRSLTVDNLKRVIRLFNDKGLSIHGHLRLSGTKADLFSRLSHVVRTIYTTQRASFPSLVNIVSDVLRNIGSSPASARYAGYNSQYGAAPGYRPPAAQDYGASTSNGASHQNQALAYNRPDPYHLNGVPRPGYAAANLHGHVAAQASTSNPVVELIKFRPSPFYRIDKALSPVTHMPRAGQGDRKSVVINFVIPEPQRALILASKAANAKPYQVRLYCTTEDHYNPSRPTNLQLAAPIEFPGVCEIKLNHTNIVANTKGIKKQAGTAPPVDLMKGGALSYQSAGGVNRLEIIYINTDKRHSIVVNLVEVTSIEDLVTRVRGGTSRSKEDIVKKIVEMNSDPDVEASSFGLSLKDPLTMARISLPIRSSVCNHIACFDAKVFFMINEQTPSWTCPICSKELRVEDLFVDGYLQDVLRGCSSDVDQVSVEPDGSWHLIETEEHSTRQSRAGSVHAKADPDGPNGNDAKGKGRADASSLSMTLEDSSDDEGGGGRGGARKAPPMNGAMNGRASGSGSGTGTSTPRGGKRMDTIDLTLSSDGEDAPAAPPSRAPPPTTTVTNGLPASRAPLSLPIRPGSATPAYSVPPPRPPSSNSSSGGANGSSSIGHQHPHHGTARPPFGGPSSSFDRSTAPTPSLRLINPLPHSSSSNSNPSKSTSTSHVPDFSTSAQSVLSRPMPWDVERERERERQRKRDAAAEVALEAARKRLRYEEHRYEDDYADELDY</sequence>
<evidence type="ECO:0000259" key="11">
    <source>
        <dbReference type="PROSITE" id="PS51466"/>
    </source>
</evidence>
<feature type="domain" description="SP-RING-type" evidence="10">
    <location>
        <begin position="387"/>
        <end position="468"/>
    </location>
</feature>
<organism evidence="12 13">
    <name type="scientific">Microbotryum saponariae</name>
    <dbReference type="NCBI Taxonomy" id="289078"/>
    <lineage>
        <taxon>Eukaryota</taxon>
        <taxon>Fungi</taxon>
        <taxon>Dikarya</taxon>
        <taxon>Basidiomycota</taxon>
        <taxon>Pucciniomycotina</taxon>
        <taxon>Microbotryomycetes</taxon>
        <taxon>Microbotryales</taxon>
        <taxon>Microbotryaceae</taxon>
        <taxon>Microbotryum</taxon>
    </lineage>
</organism>
<dbReference type="InterPro" id="IPR038654">
    <property type="entry name" value="PINIT_sf"/>
</dbReference>
<dbReference type="PANTHER" id="PTHR10782:SF4">
    <property type="entry name" value="TONALLI, ISOFORM E"/>
    <property type="match status" value="1"/>
</dbReference>
<evidence type="ECO:0000256" key="4">
    <source>
        <dbReference type="ARBA" id="ARBA00022723"/>
    </source>
</evidence>
<evidence type="ECO:0000259" key="10">
    <source>
        <dbReference type="PROSITE" id="PS51044"/>
    </source>
</evidence>
<evidence type="ECO:0000256" key="2">
    <source>
        <dbReference type="ARBA" id="ARBA00005383"/>
    </source>
</evidence>
<dbReference type="OrthoDB" id="28127at2759"/>
<keyword evidence="4" id="KW-0479">Metal-binding</keyword>
<feature type="compositionally biased region" description="Basic and acidic residues" evidence="9">
    <location>
        <begin position="725"/>
        <end position="741"/>
    </location>
</feature>
<dbReference type="Pfam" id="PF14324">
    <property type="entry name" value="PINIT"/>
    <property type="match status" value="1"/>
</dbReference>
<feature type="compositionally biased region" description="Polar residues" evidence="9">
    <location>
        <begin position="668"/>
        <end position="679"/>
    </location>
</feature>
<dbReference type="Gene3D" id="3.30.40.10">
    <property type="entry name" value="Zinc/RING finger domain, C3HC4 (zinc finger)"/>
    <property type="match status" value="1"/>
</dbReference>
<feature type="compositionally biased region" description="Low complexity" evidence="9">
    <location>
        <begin position="689"/>
        <end position="706"/>
    </location>
</feature>
<evidence type="ECO:0000256" key="1">
    <source>
        <dbReference type="ARBA" id="ARBA00004718"/>
    </source>
</evidence>
<comment type="pathway">
    <text evidence="1">Protein modification; protein sumoylation.</text>
</comment>
<dbReference type="EMBL" id="FMWP01000015">
    <property type="protein sequence ID" value="SCZ91493.1"/>
    <property type="molecule type" value="Genomic_DNA"/>
</dbReference>
<evidence type="ECO:0000313" key="13">
    <source>
        <dbReference type="Proteomes" id="UP000249723"/>
    </source>
</evidence>
<evidence type="ECO:0000256" key="5">
    <source>
        <dbReference type="ARBA" id="ARBA00022771"/>
    </source>
</evidence>
<feature type="compositionally biased region" description="Low complexity" evidence="9">
    <location>
        <begin position="637"/>
        <end position="650"/>
    </location>
</feature>
<evidence type="ECO:0000256" key="6">
    <source>
        <dbReference type="ARBA" id="ARBA00022786"/>
    </source>
</evidence>
<evidence type="ECO:0000313" key="12">
    <source>
        <dbReference type="EMBL" id="SCZ91493.1"/>
    </source>
</evidence>
<feature type="domain" description="PINIT" evidence="11">
    <location>
        <begin position="192"/>
        <end position="358"/>
    </location>
</feature>
<dbReference type="InterPro" id="IPR004181">
    <property type="entry name" value="Znf_MIZ"/>
</dbReference>
<dbReference type="InterPro" id="IPR023321">
    <property type="entry name" value="PINIT"/>
</dbReference>
<dbReference type="Pfam" id="PF02891">
    <property type="entry name" value="zf-MIZ"/>
    <property type="match status" value="1"/>
</dbReference>
<feature type="region of interest" description="Disordered" evidence="9">
    <location>
        <begin position="487"/>
        <end position="741"/>
    </location>
</feature>
<protein>
    <submittedName>
        <fullName evidence="12">BZ3500_MvSof-1268-A1-R1_Chr1-2g01446 protein</fullName>
    </submittedName>
</protein>
<dbReference type="Gene3D" id="2.60.120.780">
    <property type="entry name" value="PINIT domain"/>
    <property type="match status" value="1"/>
</dbReference>
<comment type="similarity">
    <text evidence="2">Belongs to the PIAS family.</text>
</comment>
<keyword evidence="6" id="KW-0833">Ubl conjugation pathway</keyword>
<feature type="compositionally biased region" description="Pro residues" evidence="9">
    <location>
        <begin position="591"/>
        <end position="601"/>
    </location>
</feature>
<dbReference type="UniPathway" id="UPA00886"/>
<dbReference type="GO" id="GO:0008270">
    <property type="term" value="F:zinc ion binding"/>
    <property type="evidence" value="ECO:0007669"/>
    <property type="project" value="UniProtKB-KW"/>
</dbReference>
<name>A0A2X0L6S9_9BASI</name>
<accession>A0A2X0L6S9</accession>